<evidence type="ECO:0000313" key="2">
    <source>
        <dbReference type="Proteomes" id="UP000054217"/>
    </source>
</evidence>
<protein>
    <recommendedName>
        <fullName evidence="3">DDE Tnp4 domain-containing protein</fullName>
    </recommendedName>
</protein>
<gene>
    <name evidence="1" type="ORF">M404DRAFT_149397</name>
</gene>
<proteinExistence type="predicted"/>
<evidence type="ECO:0000313" key="1">
    <source>
        <dbReference type="EMBL" id="KIO01706.1"/>
    </source>
</evidence>
<evidence type="ECO:0008006" key="3">
    <source>
        <dbReference type="Google" id="ProtNLM"/>
    </source>
</evidence>
<organism evidence="1 2">
    <name type="scientific">Pisolithus tinctorius Marx 270</name>
    <dbReference type="NCBI Taxonomy" id="870435"/>
    <lineage>
        <taxon>Eukaryota</taxon>
        <taxon>Fungi</taxon>
        <taxon>Dikarya</taxon>
        <taxon>Basidiomycota</taxon>
        <taxon>Agaricomycotina</taxon>
        <taxon>Agaricomycetes</taxon>
        <taxon>Agaricomycetidae</taxon>
        <taxon>Boletales</taxon>
        <taxon>Sclerodermatineae</taxon>
        <taxon>Pisolithaceae</taxon>
        <taxon>Pisolithus</taxon>
    </lineage>
</organism>
<sequence length="176" mass="20148">MPQASQLHFLHNFVLHHPALFHKKLWVDPPIFDDILDQIINHPIFQNQSNNKQSPISIQLAVFLFHAGHYGNACTPEDVTQWAGVSIRTVVNFTHHVMAALLDQHDKFIFLPHAHSEEIHQACAFTESWTAHAWRKGTFSADGSTINLYVWLGMFGDSFYDWKSQFSLNCQVGLIL</sequence>
<accession>A0A0C3P2I9</accession>
<dbReference type="InParanoid" id="A0A0C3P2I9"/>
<dbReference type="AlphaFoldDB" id="A0A0C3P2I9"/>
<dbReference type="EMBL" id="KN831986">
    <property type="protein sequence ID" value="KIO01706.1"/>
    <property type="molecule type" value="Genomic_DNA"/>
</dbReference>
<reference evidence="1 2" key="1">
    <citation type="submission" date="2014-04" db="EMBL/GenBank/DDBJ databases">
        <authorList>
            <consortium name="DOE Joint Genome Institute"/>
            <person name="Kuo A."/>
            <person name="Kohler A."/>
            <person name="Costa M.D."/>
            <person name="Nagy L.G."/>
            <person name="Floudas D."/>
            <person name="Copeland A."/>
            <person name="Barry K.W."/>
            <person name="Cichocki N."/>
            <person name="Veneault-Fourrey C."/>
            <person name="LaButti K."/>
            <person name="Lindquist E.A."/>
            <person name="Lipzen A."/>
            <person name="Lundell T."/>
            <person name="Morin E."/>
            <person name="Murat C."/>
            <person name="Sun H."/>
            <person name="Tunlid A."/>
            <person name="Henrissat B."/>
            <person name="Grigoriev I.V."/>
            <person name="Hibbett D.S."/>
            <person name="Martin F."/>
            <person name="Nordberg H.P."/>
            <person name="Cantor M.N."/>
            <person name="Hua S.X."/>
        </authorList>
    </citation>
    <scope>NUCLEOTIDE SEQUENCE [LARGE SCALE GENOMIC DNA]</scope>
    <source>
        <strain evidence="1 2">Marx 270</strain>
    </source>
</reference>
<dbReference type="HOGENOM" id="CLU_018552_1_3_1"/>
<dbReference type="Proteomes" id="UP000054217">
    <property type="component" value="Unassembled WGS sequence"/>
</dbReference>
<keyword evidence="2" id="KW-1185">Reference proteome</keyword>
<dbReference type="OrthoDB" id="2687688at2759"/>
<name>A0A0C3P2I9_PISTI</name>
<reference evidence="2" key="2">
    <citation type="submission" date="2015-01" db="EMBL/GenBank/DDBJ databases">
        <title>Evolutionary Origins and Diversification of the Mycorrhizal Mutualists.</title>
        <authorList>
            <consortium name="DOE Joint Genome Institute"/>
            <consortium name="Mycorrhizal Genomics Consortium"/>
            <person name="Kohler A."/>
            <person name="Kuo A."/>
            <person name="Nagy L.G."/>
            <person name="Floudas D."/>
            <person name="Copeland A."/>
            <person name="Barry K.W."/>
            <person name="Cichocki N."/>
            <person name="Veneault-Fourrey C."/>
            <person name="LaButti K."/>
            <person name="Lindquist E.A."/>
            <person name="Lipzen A."/>
            <person name="Lundell T."/>
            <person name="Morin E."/>
            <person name="Murat C."/>
            <person name="Riley R."/>
            <person name="Ohm R."/>
            <person name="Sun H."/>
            <person name="Tunlid A."/>
            <person name="Henrissat B."/>
            <person name="Grigoriev I.V."/>
            <person name="Hibbett D.S."/>
            <person name="Martin F."/>
        </authorList>
    </citation>
    <scope>NUCLEOTIDE SEQUENCE [LARGE SCALE GENOMIC DNA]</scope>
    <source>
        <strain evidence="2">Marx 270</strain>
    </source>
</reference>